<dbReference type="GO" id="GO:0005886">
    <property type="term" value="C:plasma membrane"/>
    <property type="evidence" value="ECO:0007669"/>
    <property type="project" value="UniProtKB-SubCell"/>
</dbReference>
<keyword evidence="2" id="KW-1003">Cell membrane</keyword>
<evidence type="ECO:0000256" key="5">
    <source>
        <dbReference type="ARBA" id="ARBA00023136"/>
    </source>
</evidence>
<keyword evidence="8" id="KW-1185">Reference proteome</keyword>
<dbReference type="Pfam" id="PF03626">
    <property type="entry name" value="COX4_pro"/>
    <property type="match status" value="1"/>
</dbReference>
<accession>A0A512DZY6</accession>
<comment type="caution">
    <text evidence="7">The sequence shown here is derived from an EMBL/GenBank/DDBJ whole genome shotgun (WGS) entry which is preliminary data.</text>
</comment>
<dbReference type="AlphaFoldDB" id="A0A512DZY6"/>
<keyword evidence="3 6" id="KW-0812">Transmembrane</keyword>
<dbReference type="EMBL" id="BJYZ01000031">
    <property type="protein sequence ID" value="GEO41770.1"/>
    <property type="molecule type" value="Genomic_DNA"/>
</dbReference>
<organism evidence="7 8">
    <name type="scientific">Skermanella aerolata</name>
    <dbReference type="NCBI Taxonomy" id="393310"/>
    <lineage>
        <taxon>Bacteria</taxon>
        <taxon>Pseudomonadati</taxon>
        <taxon>Pseudomonadota</taxon>
        <taxon>Alphaproteobacteria</taxon>
        <taxon>Rhodospirillales</taxon>
        <taxon>Azospirillaceae</taxon>
        <taxon>Skermanella</taxon>
    </lineage>
</organism>
<feature type="transmembrane region" description="Helical" evidence="6">
    <location>
        <begin position="32"/>
        <end position="54"/>
    </location>
</feature>
<protein>
    <submittedName>
        <fullName evidence="7">Uncharacterized protein</fullName>
    </submittedName>
</protein>
<evidence type="ECO:0000256" key="2">
    <source>
        <dbReference type="ARBA" id="ARBA00022475"/>
    </source>
</evidence>
<evidence type="ECO:0000313" key="8">
    <source>
        <dbReference type="Proteomes" id="UP000321523"/>
    </source>
</evidence>
<feature type="transmembrane region" description="Helical" evidence="6">
    <location>
        <begin position="66"/>
        <end position="89"/>
    </location>
</feature>
<evidence type="ECO:0000256" key="4">
    <source>
        <dbReference type="ARBA" id="ARBA00022989"/>
    </source>
</evidence>
<dbReference type="InterPro" id="IPR005171">
    <property type="entry name" value="Cyt_c_oxidase_su4_prok"/>
</dbReference>
<evidence type="ECO:0000256" key="1">
    <source>
        <dbReference type="ARBA" id="ARBA00004651"/>
    </source>
</evidence>
<keyword evidence="5 6" id="KW-0472">Membrane</keyword>
<evidence type="ECO:0000256" key="6">
    <source>
        <dbReference type="SAM" id="Phobius"/>
    </source>
</evidence>
<evidence type="ECO:0000313" key="7">
    <source>
        <dbReference type="EMBL" id="GEO41770.1"/>
    </source>
</evidence>
<comment type="subcellular location">
    <subcellularLocation>
        <location evidence="1">Cell membrane</location>
        <topology evidence="1">Multi-pass membrane protein</topology>
    </subcellularLocation>
</comment>
<name>A0A512DZY6_9PROT</name>
<reference evidence="7 8" key="1">
    <citation type="submission" date="2019-07" db="EMBL/GenBank/DDBJ databases">
        <title>Whole genome shotgun sequence of Skermanella aerolata NBRC 106429.</title>
        <authorList>
            <person name="Hosoyama A."/>
            <person name="Uohara A."/>
            <person name="Ohji S."/>
            <person name="Ichikawa N."/>
        </authorList>
    </citation>
    <scope>NUCLEOTIDE SEQUENCE [LARGE SCALE GENOMIC DNA]</scope>
    <source>
        <strain evidence="7 8">NBRC 106429</strain>
    </source>
</reference>
<sequence length="93" mass="9854">MTVLTRTWVILMALTAVSLLAGRPGAEGSIGLLGIGLVLMAANFKADQILTHFLGLQRAGSGWRMLFRVMLTLLGITIFGIYALAPMIAAASH</sequence>
<gene>
    <name evidence="7" type="ORF">SAE02_59180</name>
</gene>
<dbReference type="OrthoDB" id="7306615at2"/>
<proteinExistence type="predicted"/>
<dbReference type="Proteomes" id="UP000321523">
    <property type="component" value="Unassembled WGS sequence"/>
</dbReference>
<evidence type="ECO:0000256" key="3">
    <source>
        <dbReference type="ARBA" id="ARBA00022692"/>
    </source>
</evidence>
<keyword evidence="4 6" id="KW-1133">Transmembrane helix</keyword>